<dbReference type="InterPro" id="IPR029058">
    <property type="entry name" value="AB_hydrolase_fold"/>
</dbReference>
<reference evidence="1" key="1">
    <citation type="submission" date="2021-01" db="EMBL/GenBank/DDBJ databases">
        <authorList>
            <person name="Corre E."/>
            <person name="Pelletier E."/>
            <person name="Niang G."/>
            <person name="Scheremetjew M."/>
            <person name="Finn R."/>
            <person name="Kale V."/>
            <person name="Holt S."/>
            <person name="Cochrane G."/>
            <person name="Meng A."/>
            <person name="Brown T."/>
            <person name="Cohen L."/>
        </authorList>
    </citation>
    <scope>NUCLEOTIDE SEQUENCE</scope>
    <source>
        <strain evidence="1">CCMP1594</strain>
    </source>
</reference>
<organism evidence="1">
    <name type="scientific">Eutreptiella gymnastica</name>
    <dbReference type="NCBI Taxonomy" id="73025"/>
    <lineage>
        <taxon>Eukaryota</taxon>
        <taxon>Discoba</taxon>
        <taxon>Euglenozoa</taxon>
        <taxon>Euglenida</taxon>
        <taxon>Spirocuta</taxon>
        <taxon>Euglenophyceae</taxon>
        <taxon>Eutreptiales</taxon>
        <taxon>Eutreptiaceae</taxon>
        <taxon>Eutreptiella</taxon>
    </lineage>
</organism>
<dbReference type="AlphaFoldDB" id="A0A7S4CAM7"/>
<evidence type="ECO:0000313" key="1">
    <source>
        <dbReference type="EMBL" id="CAE0791911.1"/>
    </source>
</evidence>
<proteinExistence type="predicted"/>
<dbReference type="Gene3D" id="3.40.50.1820">
    <property type="entry name" value="alpha/beta hydrolase"/>
    <property type="match status" value="1"/>
</dbReference>
<accession>A0A7S4CAM7</accession>
<sequence>MDPQAFEGFVQHGLMVGADGCARLKFSVDAERTMYFAVPLDIPLVCPEAKMYRADTGVPEIFMYSTRHHFLTRGDIIGLRAVLRGATFRGIDEGHFWPLERPEACGEEMCKGIDFILQASNRGTAPCGAPVCKSL</sequence>
<gene>
    <name evidence="1" type="ORF">EGYM00163_LOCUS3027</name>
</gene>
<name>A0A7S4CAM7_9EUGL</name>
<dbReference type="EMBL" id="HBJA01009784">
    <property type="protein sequence ID" value="CAE0791911.1"/>
    <property type="molecule type" value="Transcribed_RNA"/>
</dbReference>
<protein>
    <submittedName>
        <fullName evidence="1">Uncharacterized protein</fullName>
    </submittedName>
</protein>